<dbReference type="Proteomes" id="UP000609530">
    <property type="component" value="Unassembled WGS sequence"/>
</dbReference>
<dbReference type="EMBL" id="JABWRZ020000001">
    <property type="protein sequence ID" value="MBV4490843.1"/>
    <property type="molecule type" value="Genomic_DNA"/>
</dbReference>
<evidence type="ECO:0000313" key="1">
    <source>
        <dbReference type="EMBL" id="MBV4490843.1"/>
    </source>
</evidence>
<evidence type="ECO:0008006" key="3">
    <source>
        <dbReference type="Google" id="ProtNLM"/>
    </source>
</evidence>
<reference evidence="1 2" key="1">
    <citation type="journal article" date="2020" name="Microorganisms">
        <title>Reliable Identification of Environmental Pseudomonas Isolates Using the rpoD Gene.</title>
        <authorList>
            <consortium name="The Broad Institute Genome Sequencing Platform"/>
            <person name="Girard L."/>
            <person name="Lood C."/>
            <person name="Rokni-Zadeh H."/>
            <person name="van Noort V."/>
            <person name="Lavigne R."/>
            <person name="De Mot R."/>
        </authorList>
    </citation>
    <scope>NUCLEOTIDE SEQUENCE [LARGE SCALE GENOMIC DNA]</scope>
    <source>
        <strain evidence="1 2">RD9SR1</strain>
    </source>
</reference>
<evidence type="ECO:0000313" key="2">
    <source>
        <dbReference type="Proteomes" id="UP000609530"/>
    </source>
</evidence>
<dbReference type="Gene3D" id="1.10.30.50">
    <property type="match status" value="1"/>
</dbReference>
<proteinExistence type="predicted"/>
<name>A0ABS6Q9I3_9PSED</name>
<organism evidence="1 2">
    <name type="scientific">Pseudomonas oryzicola</name>
    <dbReference type="NCBI Taxonomy" id="485876"/>
    <lineage>
        <taxon>Bacteria</taxon>
        <taxon>Pseudomonadati</taxon>
        <taxon>Pseudomonadota</taxon>
        <taxon>Gammaproteobacteria</taxon>
        <taxon>Pseudomonadales</taxon>
        <taxon>Pseudomonadaceae</taxon>
        <taxon>Pseudomonas</taxon>
    </lineage>
</organism>
<comment type="caution">
    <text evidence="1">The sequence shown here is derived from an EMBL/GenBank/DDBJ whole genome shotgun (WGS) entry which is preliminary data.</text>
</comment>
<accession>A0ABS6Q9I3</accession>
<gene>
    <name evidence="1" type="ORF">HU760_009555</name>
</gene>
<protein>
    <recommendedName>
        <fullName evidence="3">HNH endonuclease</fullName>
    </recommendedName>
</protein>
<sequence>MIKVSRTRSAAKLKGFTGTQLETKLNNLVQYYQDDGHTGTVNFRPKNRQVWGGAKPQLKVESYNKCIYCEADTAVVAHGDVEHFRPKSQYWWLAYCYDNYTFSCQICNQTYKGDTFPVQGPRLAPPTVPLTLPSGGAELKSLLQTICPDPVTTTDAAVAQLYAKEDAELINPYVADPEQFFAWKAIPETREVWLVAITGSSHSSRAVKAAEDVLGLNRQELLRLRWNAYETLETLVLLFQEGNFAAERQREFLLRIRTQADADRPFAGMTRFFLKSWGLL</sequence>
<keyword evidence="2" id="KW-1185">Reference proteome</keyword>
<dbReference type="RefSeq" id="WP_186674677.1">
    <property type="nucleotide sequence ID" value="NZ_JABWRZ020000001.1"/>
</dbReference>